<dbReference type="eggNOG" id="ENOG5034BQ2">
    <property type="taxonomic scope" value="Bacteria"/>
</dbReference>
<dbReference type="KEGG" id="mts:MTES_3598"/>
<evidence type="ECO:0000313" key="2">
    <source>
        <dbReference type="EMBL" id="BAJ76562.1"/>
    </source>
</evidence>
<name>E8NG91_MICTS</name>
<organism evidence="2 3">
    <name type="scientific">Microbacterium testaceum (strain StLB037)</name>
    <dbReference type="NCBI Taxonomy" id="979556"/>
    <lineage>
        <taxon>Bacteria</taxon>
        <taxon>Bacillati</taxon>
        <taxon>Actinomycetota</taxon>
        <taxon>Actinomycetes</taxon>
        <taxon>Micrococcales</taxon>
        <taxon>Microbacteriaceae</taxon>
        <taxon>Microbacterium</taxon>
    </lineage>
</organism>
<dbReference type="AlphaFoldDB" id="E8NG91"/>
<evidence type="ECO:0000313" key="3">
    <source>
        <dbReference type="Proteomes" id="UP000008975"/>
    </source>
</evidence>
<dbReference type="Proteomes" id="UP000008975">
    <property type="component" value="Chromosome"/>
</dbReference>
<dbReference type="OrthoDB" id="4920458at2"/>
<dbReference type="EMBL" id="AP012052">
    <property type="protein sequence ID" value="BAJ76562.1"/>
    <property type="molecule type" value="Genomic_DNA"/>
</dbReference>
<accession>E8NG91</accession>
<protein>
    <submittedName>
        <fullName evidence="2">Pseudouridylate synthase</fullName>
    </submittedName>
</protein>
<feature type="compositionally biased region" description="Basic and acidic residues" evidence="1">
    <location>
        <begin position="207"/>
        <end position="223"/>
    </location>
</feature>
<gene>
    <name evidence="2" type="ordered locus">MTES_3598</name>
</gene>
<dbReference type="RefSeq" id="WP_013586684.1">
    <property type="nucleotide sequence ID" value="NC_015125.1"/>
</dbReference>
<reference evidence="2 3" key="1">
    <citation type="journal article" date="2011" name="J. Bacteriol.">
        <title>Genome sequence of Microbacterium testaceum StLB037, an N-acylhomoserine lactone-degrading bacterium isolated from potato leaves.</title>
        <authorList>
            <person name="Morohoshi T."/>
            <person name="Wang W.-Z."/>
            <person name="Someya N."/>
            <person name="Ikeda T."/>
        </authorList>
    </citation>
    <scope>NUCLEOTIDE SEQUENCE [LARGE SCALE GENOMIC DNA]</scope>
    <source>
        <strain evidence="2 3">StLB037</strain>
    </source>
</reference>
<dbReference type="HOGENOM" id="CLU_1198678_0_0_11"/>
<feature type="region of interest" description="Disordered" evidence="1">
    <location>
        <begin position="207"/>
        <end position="231"/>
    </location>
</feature>
<proteinExistence type="predicted"/>
<reference key="2">
    <citation type="submission" date="2011-02" db="EMBL/GenBank/DDBJ databases">
        <title>Genome sequence of Microbacterium testaceum StLB037.</title>
        <authorList>
            <person name="Morohoshi T."/>
            <person name="Wang W.Z."/>
            <person name="Someya N."/>
            <person name="Ikeda T."/>
        </authorList>
    </citation>
    <scope>NUCLEOTIDE SEQUENCE</scope>
    <source>
        <strain>StLB037</strain>
    </source>
</reference>
<sequence>MTPDEQPLAVELPEAVHALLDAADANGLLRDGESLAAGLVDAGWTPEVESGRFGSDGWDLLASAWAPSVSVFFEGDTASVRARALAVASVLRTTTGSLRTEGPDWSGWAVDDERWDAHEIDWLEGTARGVVMHLYTAGETDAGPGTLPAHLHLSLAHTDTPSEGLPRDDERSRRVVREGSVVERWFLVGERELPDDVIAALEDDPDSRVRAAAESERGYRGRTVDGASPTS</sequence>
<evidence type="ECO:0000256" key="1">
    <source>
        <dbReference type="SAM" id="MobiDB-lite"/>
    </source>
</evidence>